<dbReference type="PANTHER" id="PTHR37461">
    <property type="entry name" value="ANTI-SIGMA-K FACTOR RSKA"/>
    <property type="match status" value="1"/>
</dbReference>
<keyword evidence="5" id="KW-0805">Transcription regulation</keyword>
<gene>
    <name evidence="12" type="ORF">CUROG_03400</name>
</gene>
<evidence type="ECO:0000313" key="12">
    <source>
        <dbReference type="EMBL" id="QFQ02063.1"/>
    </source>
</evidence>
<dbReference type="OrthoDB" id="153510at2"/>
<evidence type="ECO:0000256" key="10">
    <source>
        <dbReference type="SAM" id="MobiDB-lite"/>
    </source>
</evidence>
<comment type="subcellular location">
    <subcellularLocation>
        <location evidence="1">Cell membrane</location>
        <topology evidence="1">Single-pass membrane protein</topology>
    </subcellularLocation>
</comment>
<evidence type="ECO:0000259" key="11">
    <source>
        <dbReference type="Pfam" id="PF10099"/>
    </source>
</evidence>
<evidence type="ECO:0000256" key="5">
    <source>
        <dbReference type="ARBA" id="ARBA00023015"/>
    </source>
</evidence>
<proteinExistence type="predicted"/>
<feature type="domain" description="Anti-sigma K factor RskA C-terminal" evidence="11">
    <location>
        <begin position="150"/>
        <end position="287"/>
    </location>
</feature>
<dbReference type="AlphaFoldDB" id="A0A5J6Z8U5"/>
<dbReference type="GO" id="GO:0016989">
    <property type="term" value="F:sigma factor antagonist activity"/>
    <property type="evidence" value="ECO:0007669"/>
    <property type="project" value="TreeGrafter"/>
</dbReference>
<keyword evidence="2" id="KW-1003">Cell membrane</keyword>
<dbReference type="GO" id="GO:0006417">
    <property type="term" value="P:regulation of translation"/>
    <property type="evidence" value="ECO:0007669"/>
    <property type="project" value="TreeGrafter"/>
</dbReference>
<feature type="region of interest" description="Disordered" evidence="10">
    <location>
        <begin position="278"/>
        <end position="299"/>
    </location>
</feature>
<sequence length="299" mass="30891">MNNPQHLTGDHRDKEDLHSWAALVALHAVDPEDQPHVDRVRAAHPEFDAMVASFEEDAAHLGSIAAAPAPTSMKAAIFDALDSRDAEASHDADESNVRYLGDRNAGSSSQSATSPASTAKSGSSSTSSLHSDGASTGSPHSGGGGRPWMWVAAAAAAIVVGVGLWQTIGTSLDSSSDGDTVAEQAPNTEQPASGQPTVTTLEVAGGEVSLEHQPGSDNGTIRLTNIPAPEAGSAYQMWIVNPDDEVSAGVMEPEDITPKMKAEVKGLSKAQTFMISVEPSGGSDEPSDQEVVSFNLASQ</sequence>
<name>A0A5J6Z8U5_9CORY</name>
<dbReference type="InterPro" id="IPR051474">
    <property type="entry name" value="Anti-sigma-K/W_factor"/>
</dbReference>
<keyword evidence="13" id="KW-1185">Reference proteome</keyword>
<evidence type="ECO:0000256" key="4">
    <source>
        <dbReference type="ARBA" id="ARBA00022989"/>
    </source>
</evidence>
<dbReference type="InterPro" id="IPR018764">
    <property type="entry name" value="RskA_C"/>
</dbReference>
<dbReference type="Pfam" id="PF10099">
    <property type="entry name" value="RskA_C"/>
    <property type="match status" value="1"/>
</dbReference>
<keyword evidence="7" id="KW-0804">Transcription</keyword>
<dbReference type="RefSeq" id="WP_151902474.1">
    <property type="nucleotide sequence ID" value="NZ_CP045032.1"/>
</dbReference>
<feature type="compositionally biased region" description="Polar residues" evidence="10">
    <location>
        <begin position="290"/>
        <end position="299"/>
    </location>
</feature>
<evidence type="ECO:0000256" key="2">
    <source>
        <dbReference type="ARBA" id="ARBA00022475"/>
    </source>
</evidence>
<evidence type="ECO:0000256" key="1">
    <source>
        <dbReference type="ARBA" id="ARBA00004162"/>
    </source>
</evidence>
<dbReference type="Gene3D" id="1.10.10.1320">
    <property type="entry name" value="Anti-sigma factor, zinc-finger domain"/>
    <property type="match status" value="1"/>
</dbReference>
<dbReference type="PANTHER" id="PTHR37461:SF1">
    <property type="entry name" value="ANTI-SIGMA-K FACTOR RSKA"/>
    <property type="match status" value="1"/>
</dbReference>
<organism evidence="12 13">
    <name type="scientific">Corynebacterium urogenitale</name>
    <dbReference type="NCBI Taxonomy" id="2487892"/>
    <lineage>
        <taxon>Bacteria</taxon>
        <taxon>Bacillati</taxon>
        <taxon>Actinomycetota</taxon>
        <taxon>Actinomycetes</taxon>
        <taxon>Mycobacteriales</taxon>
        <taxon>Corynebacteriaceae</taxon>
        <taxon>Corynebacterium</taxon>
    </lineage>
</organism>
<dbReference type="EMBL" id="CP045032">
    <property type="protein sequence ID" value="QFQ02063.1"/>
    <property type="molecule type" value="Genomic_DNA"/>
</dbReference>
<reference evidence="13" key="1">
    <citation type="submission" date="2019-10" db="EMBL/GenBank/DDBJ databases">
        <title>Complete genome sequence of Corynebacterium urogenitalis DSM 108747, isolated from the genital tract of a cow.</title>
        <authorList>
            <person name="Ruckert C."/>
            <person name="Ballas P."/>
            <person name="Wagener K."/>
            <person name="Drillich M."/>
            <person name="Kaempfer P."/>
            <person name="Busse H.-J."/>
            <person name="Ehling-Schulz M."/>
        </authorList>
    </citation>
    <scope>NUCLEOTIDE SEQUENCE [LARGE SCALE GENOMIC DNA]</scope>
    <source>
        <strain evidence="13">LMM 1652</strain>
    </source>
</reference>
<evidence type="ECO:0000256" key="7">
    <source>
        <dbReference type="ARBA" id="ARBA00023163"/>
    </source>
</evidence>
<evidence type="ECO:0000313" key="13">
    <source>
        <dbReference type="Proteomes" id="UP000326711"/>
    </source>
</evidence>
<evidence type="ECO:0000256" key="9">
    <source>
        <dbReference type="ARBA" id="ARBA00030803"/>
    </source>
</evidence>
<dbReference type="Proteomes" id="UP000326711">
    <property type="component" value="Chromosome"/>
</dbReference>
<keyword evidence="3" id="KW-0812">Transmembrane</keyword>
<dbReference type="GO" id="GO:0005886">
    <property type="term" value="C:plasma membrane"/>
    <property type="evidence" value="ECO:0007669"/>
    <property type="project" value="UniProtKB-SubCell"/>
</dbReference>
<evidence type="ECO:0000256" key="8">
    <source>
        <dbReference type="ARBA" id="ARBA00029829"/>
    </source>
</evidence>
<protein>
    <recommendedName>
        <fullName evidence="9">Regulator of SigK</fullName>
    </recommendedName>
    <alternativeName>
        <fullName evidence="8">Sigma-K anti-sigma factor RskA</fullName>
    </alternativeName>
</protein>
<evidence type="ECO:0000256" key="6">
    <source>
        <dbReference type="ARBA" id="ARBA00023136"/>
    </source>
</evidence>
<dbReference type="KEGG" id="cuo:CUROG_03400"/>
<keyword evidence="6" id="KW-0472">Membrane</keyword>
<dbReference type="InterPro" id="IPR041916">
    <property type="entry name" value="Anti_sigma_zinc_sf"/>
</dbReference>
<accession>A0A5J6Z8U5</accession>
<feature type="region of interest" description="Disordered" evidence="10">
    <location>
        <begin position="173"/>
        <end position="196"/>
    </location>
</feature>
<feature type="compositionally biased region" description="Basic and acidic residues" evidence="10">
    <location>
        <begin position="87"/>
        <end position="96"/>
    </location>
</feature>
<feature type="region of interest" description="Disordered" evidence="10">
    <location>
        <begin position="87"/>
        <end position="143"/>
    </location>
</feature>
<keyword evidence="4" id="KW-1133">Transmembrane helix</keyword>
<feature type="compositionally biased region" description="Low complexity" evidence="10">
    <location>
        <begin position="105"/>
        <end position="136"/>
    </location>
</feature>
<feature type="compositionally biased region" description="Polar residues" evidence="10">
    <location>
        <begin position="185"/>
        <end position="196"/>
    </location>
</feature>
<evidence type="ECO:0000256" key="3">
    <source>
        <dbReference type="ARBA" id="ARBA00022692"/>
    </source>
</evidence>